<protein>
    <submittedName>
        <fullName evidence="1">tRNA-dihydrouridine synthase</fullName>
    </submittedName>
</protein>
<name>A0ACB5RIQ0_9CLOT</name>
<dbReference type="Proteomes" id="UP001058074">
    <property type="component" value="Unassembled WGS sequence"/>
</dbReference>
<comment type="caution">
    <text evidence="1">The sequence shown here is derived from an EMBL/GenBank/DDBJ whole genome shotgun (WGS) entry which is preliminary data.</text>
</comment>
<organism evidence="1 2">
    <name type="scientific">Inconstantimicrobium mannanitabidum</name>
    <dbReference type="NCBI Taxonomy" id="1604901"/>
    <lineage>
        <taxon>Bacteria</taxon>
        <taxon>Bacillati</taxon>
        <taxon>Bacillota</taxon>
        <taxon>Clostridia</taxon>
        <taxon>Eubacteriales</taxon>
        <taxon>Clostridiaceae</taxon>
        <taxon>Inconstantimicrobium</taxon>
    </lineage>
</organism>
<accession>A0ACB5RIQ0</accession>
<keyword evidence="2" id="KW-1185">Reference proteome</keyword>
<dbReference type="EMBL" id="BROD01000001">
    <property type="protein sequence ID" value="GKX68740.1"/>
    <property type="molecule type" value="Genomic_DNA"/>
</dbReference>
<sequence>MKIANLEFENNVFLAPMAGVTDISFRGLCKEMGCGLVYTEMVSAKALYYESQNTKELMRVADEEKPVAIQMFGNDPKIMAYVTEKYFNENDNFCIVDINMGCPAPKIVKNGEGSALMKSPWLAYDIVSAVKKVSNKPVTVKFRKGFTADTVNAVEFAKIMEDAGADVIAVHGRTREQMYEGKADWDIIGEVKNKVKIPVIGNGDVFTPEDALSLKQLTNCDGIMVARGSMGNPWIFKQILQKISGEEVIYPEAWEKIDMAIRHYELSLKYDGEHKAVREMRKHAAWYIKGLKNCTDIKEEINKQNDSEEVRKILLDYKNYLKNNFESKN</sequence>
<gene>
    <name evidence="1" type="ORF">rsdtw13_39980</name>
</gene>
<evidence type="ECO:0000313" key="2">
    <source>
        <dbReference type="Proteomes" id="UP001058074"/>
    </source>
</evidence>
<reference evidence="1" key="1">
    <citation type="journal article" date="2025" name="Int. J. Syst. Evol. Microbiol.">
        <title>Inconstantimicrobium mannanitabidum sp. nov., a novel member of the family Clostridiaceae isolated from anoxic soil under the treatment of reductive soil disinfestation.</title>
        <authorList>
            <person name="Ueki A."/>
            <person name="Tonouchi A."/>
            <person name="Honma S."/>
            <person name="Kaku N."/>
            <person name="Ueki K."/>
        </authorList>
    </citation>
    <scope>NUCLEOTIDE SEQUENCE</scope>
    <source>
        <strain evidence="1">TW13</strain>
    </source>
</reference>
<evidence type="ECO:0000313" key="1">
    <source>
        <dbReference type="EMBL" id="GKX68740.1"/>
    </source>
</evidence>
<proteinExistence type="predicted"/>